<gene>
    <name evidence="2" type="ORF">OSB52_12985</name>
</gene>
<sequence length="297" mass="33091">MARNSPNGDKYLVRRKKAVASTEMSAEQFAVAFTRLHGDSYVERSAVLAPRERIIATARTAPDDVVVGGIAAKVMHGGTWHDGDFTVELIRAPDAGNKRGRGRAVHRTDLEPDDVVDIDGVRVTSVLRTALDIGRVPPEWRALGHLDDLASATGFCPEDLAAYIKQFPARRGIRQLRALIPMIDGRSESPPESWLRLLVFRADLPTPDLQVEVVDPVDGHVFARIDLAYEQLKIAIEYDGEDFHSTPAQKAHDEARDAKLRALGWIVIRINAERMRTDQWGIVMEIEKALRVRGGYF</sequence>
<comment type="caution">
    <text evidence="2">The sequence shown here is derived from an EMBL/GenBank/DDBJ whole genome shotgun (WGS) entry which is preliminary data.</text>
</comment>
<reference evidence="2" key="1">
    <citation type="submission" date="2022-10" db="EMBL/GenBank/DDBJ databases">
        <title>WGS of marine actinomycetes from Thailand.</title>
        <authorList>
            <person name="Thawai C."/>
        </authorList>
    </citation>
    <scope>NUCLEOTIDE SEQUENCE</scope>
    <source>
        <strain evidence="2">SW21</strain>
    </source>
</reference>
<feature type="domain" description="DUF559" evidence="1">
    <location>
        <begin position="225"/>
        <end position="290"/>
    </location>
</feature>
<proteinExistence type="predicted"/>
<dbReference type="SUPFAM" id="SSF52980">
    <property type="entry name" value="Restriction endonuclease-like"/>
    <property type="match status" value="1"/>
</dbReference>
<dbReference type="Gene3D" id="3.40.960.10">
    <property type="entry name" value="VSR Endonuclease"/>
    <property type="match status" value="1"/>
</dbReference>
<dbReference type="InterPro" id="IPR007569">
    <property type="entry name" value="DUF559"/>
</dbReference>
<evidence type="ECO:0000259" key="1">
    <source>
        <dbReference type="Pfam" id="PF04480"/>
    </source>
</evidence>
<name>A0A9X3I589_9ACTN</name>
<evidence type="ECO:0000313" key="3">
    <source>
        <dbReference type="Proteomes" id="UP001143347"/>
    </source>
</evidence>
<dbReference type="EMBL" id="JAPKFM010000012">
    <property type="protein sequence ID" value="MCX2965006.1"/>
    <property type="molecule type" value="Genomic_DNA"/>
</dbReference>
<dbReference type="AlphaFoldDB" id="A0A9X3I589"/>
<keyword evidence="3" id="KW-1185">Reference proteome</keyword>
<dbReference type="Pfam" id="PF04480">
    <property type="entry name" value="DUF559"/>
    <property type="match status" value="1"/>
</dbReference>
<organism evidence="2 3">
    <name type="scientific">Gordonia aquimaris</name>
    <dbReference type="NCBI Taxonomy" id="2984863"/>
    <lineage>
        <taxon>Bacteria</taxon>
        <taxon>Bacillati</taxon>
        <taxon>Actinomycetota</taxon>
        <taxon>Actinomycetes</taxon>
        <taxon>Mycobacteriales</taxon>
        <taxon>Gordoniaceae</taxon>
        <taxon>Gordonia</taxon>
    </lineage>
</organism>
<accession>A0A9X3I589</accession>
<dbReference type="Proteomes" id="UP001143347">
    <property type="component" value="Unassembled WGS sequence"/>
</dbReference>
<evidence type="ECO:0000313" key="2">
    <source>
        <dbReference type="EMBL" id="MCX2965006.1"/>
    </source>
</evidence>
<dbReference type="InterPro" id="IPR011335">
    <property type="entry name" value="Restrct_endonuc-II-like"/>
</dbReference>
<dbReference type="RefSeq" id="WP_266062066.1">
    <property type="nucleotide sequence ID" value="NZ_JAPKFM010000012.1"/>
</dbReference>
<protein>
    <submittedName>
        <fullName evidence="2">DUF559 domain-containing protein</fullName>
    </submittedName>
</protein>